<dbReference type="STRING" id="1448318.A0A319DUE7"/>
<protein>
    <submittedName>
        <fullName evidence="1">Uncharacterized protein</fullName>
    </submittedName>
</protein>
<organism evidence="1 2">
    <name type="scientific">Aspergillus sclerotiicarbonarius (strain CBS 121057 / IBT 28362)</name>
    <dbReference type="NCBI Taxonomy" id="1448318"/>
    <lineage>
        <taxon>Eukaryota</taxon>
        <taxon>Fungi</taxon>
        <taxon>Dikarya</taxon>
        <taxon>Ascomycota</taxon>
        <taxon>Pezizomycotina</taxon>
        <taxon>Eurotiomycetes</taxon>
        <taxon>Eurotiomycetidae</taxon>
        <taxon>Eurotiales</taxon>
        <taxon>Aspergillaceae</taxon>
        <taxon>Aspergillus</taxon>
        <taxon>Aspergillus subgen. Circumdati</taxon>
    </lineage>
</organism>
<proteinExistence type="predicted"/>
<reference evidence="1 2" key="1">
    <citation type="submission" date="2018-02" db="EMBL/GenBank/DDBJ databases">
        <title>The genomes of Aspergillus section Nigri reveals drivers in fungal speciation.</title>
        <authorList>
            <consortium name="DOE Joint Genome Institute"/>
            <person name="Vesth T.C."/>
            <person name="Nybo J."/>
            <person name="Theobald S."/>
            <person name="Brandl J."/>
            <person name="Frisvad J.C."/>
            <person name="Nielsen K.F."/>
            <person name="Lyhne E.K."/>
            <person name="Kogle M.E."/>
            <person name="Kuo A."/>
            <person name="Riley R."/>
            <person name="Clum A."/>
            <person name="Nolan M."/>
            <person name="Lipzen A."/>
            <person name="Salamov A."/>
            <person name="Henrissat B."/>
            <person name="Wiebenga A."/>
            <person name="De vries R.P."/>
            <person name="Grigoriev I.V."/>
            <person name="Mortensen U.H."/>
            <person name="Andersen M.R."/>
            <person name="Baker S.E."/>
        </authorList>
    </citation>
    <scope>NUCLEOTIDE SEQUENCE [LARGE SCALE GENOMIC DNA]</scope>
    <source>
        <strain evidence="1 2">CBS 121057</strain>
    </source>
</reference>
<sequence length="230" mass="26165">MASKSSLFDRILRLLESGLDNTGAWKQAQKVRRLQQVRQGGLNSKELETISILLANDFSRRMNVQYEGMFLQRQTAILAELDRAAEKKVACDLDDDFAAVELNLKELEKYMGAVEKTYQSVLQKDCDKPFERAIKAHWKRKKWQLSKRLTEECARRGGCCARGCGCCKRQRSHARPGVVGHCTFACACCAQVRGCEVEDYEAMDVCNMHETLTKGNRRAKSIMKAYVWGL</sequence>
<dbReference type="EMBL" id="KZ826418">
    <property type="protein sequence ID" value="PYI01342.1"/>
    <property type="molecule type" value="Genomic_DNA"/>
</dbReference>
<dbReference type="VEuPathDB" id="FungiDB:BO78DRAFT_18502"/>
<gene>
    <name evidence="1" type="ORF">BO78DRAFT_18502</name>
</gene>
<evidence type="ECO:0000313" key="2">
    <source>
        <dbReference type="Proteomes" id="UP000248423"/>
    </source>
</evidence>
<keyword evidence="2" id="KW-1185">Reference proteome</keyword>
<evidence type="ECO:0000313" key="1">
    <source>
        <dbReference type="EMBL" id="PYI01342.1"/>
    </source>
</evidence>
<name>A0A319DUE7_ASPSB</name>
<accession>A0A319DUE7</accession>
<dbReference type="Proteomes" id="UP000248423">
    <property type="component" value="Unassembled WGS sequence"/>
</dbReference>
<dbReference type="AlphaFoldDB" id="A0A319DUE7"/>
<dbReference type="OrthoDB" id="4496774at2759"/>